<dbReference type="AlphaFoldDB" id="A0AAD5AIY4"/>
<protein>
    <submittedName>
        <fullName evidence="2">Uncharacterized protein</fullName>
    </submittedName>
</protein>
<feature type="region of interest" description="Disordered" evidence="1">
    <location>
        <begin position="18"/>
        <end position="122"/>
    </location>
</feature>
<organism evidence="2 3">
    <name type="scientific">Silurus asotus</name>
    <name type="common">Amur catfish</name>
    <name type="synonym">Parasilurus asotus</name>
    <dbReference type="NCBI Taxonomy" id="30991"/>
    <lineage>
        <taxon>Eukaryota</taxon>
        <taxon>Metazoa</taxon>
        <taxon>Chordata</taxon>
        <taxon>Craniata</taxon>
        <taxon>Vertebrata</taxon>
        <taxon>Euteleostomi</taxon>
        <taxon>Actinopterygii</taxon>
        <taxon>Neopterygii</taxon>
        <taxon>Teleostei</taxon>
        <taxon>Ostariophysi</taxon>
        <taxon>Siluriformes</taxon>
        <taxon>Siluridae</taxon>
        <taxon>Silurus</taxon>
    </lineage>
</organism>
<reference evidence="2" key="1">
    <citation type="submission" date="2018-07" db="EMBL/GenBank/DDBJ databases">
        <title>Comparative genomics of catfishes provides insights into carnivory and benthic adaptation.</title>
        <authorList>
            <person name="Zhang Y."/>
            <person name="Wang D."/>
            <person name="Peng Z."/>
            <person name="Zheng S."/>
            <person name="Shao F."/>
            <person name="Tao W."/>
        </authorList>
    </citation>
    <scope>NUCLEOTIDE SEQUENCE</scope>
    <source>
        <strain evidence="2">Chongqing</strain>
    </source>
</reference>
<accession>A0AAD5AIY4</accession>
<dbReference type="InterPro" id="IPR027973">
    <property type="entry name" value="FSAF1-like"/>
</dbReference>
<dbReference type="PANTHER" id="PTHR28366">
    <property type="entry name" value="CHROMOSOME 1 OPEN READING FRAME 131"/>
    <property type="match status" value="1"/>
</dbReference>
<dbReference type="PANTHER" id="PTHR28366:SF1">
    <property type="entry name" value="CHROMOSOME 1 OPEN READING FRAME 131"/>
    <property type="match status" value="1"/>
</dbReference>
<keyword evidence="3" id="KW-1185">Reference proteome</keyword>
<evidence type="ECO:0000256" key="1">
    <source>
        <dbReference type="SAM" id="MobiDB-lite"/>
    </source>
</evidence>
<dbReference type="EMBL" id="MU551707">
    <property type="protein sequence ID" value="KAI5616997.1"/>
    <property type="molecule type" value="Genomic_DNA"/>
</dbReference>
<dbReference type="Proteomes" id="UP001205998">
    <property type="component" value="Unassembled WGS sequence"/>
</dbReference>
<evidence type="ECO:0000313" key="2">
    <source>
        <dbReference type="EMBL" id="KAI5616997.1"/>
    </source>
</evidence>
<gene>
    <name evidence="2" type="ORF">C0J50_23250</name>
</gene>
<feature type="compositionally biased region" description="Low complexity" evidence="1">
    <location>
        <begin position="55"/>
        <end position="65"/>
    </location>
</feature>
<dbReference type="InterPro" id="IPR052852">
    <property type="entry name" value="SSU_Processome_Comp"/>
</dbReference>
<evidence type="ECO:0000313" key="3">
    <source>
        <dbReference type="Proteomes" id="UP001205998"/>
    </source>
</evidence>
<name>A0AAD5AIY4_SILAS</name>
<sequence length="167" mass="19277">MEIRTLGKQKKNCLKQEVKKEDEVTVQRQIAKKPDCRDGDAYVSHVTDAPCHGRSSASTSLASQSPGGKVQDVEIVTFQDPLKKNRLKKTLEPERRPDEGKEKEKKKSEADVLSMEKKQQQRVFEQDRAIMLGARPPKKEYVNYKVYQQTLKMKKSKEKEDEEKSVR</sequence>
<proteinExistence type="predicted"/>
<dbReference type="Pfam" id="PF15375">
    <property type="entry name" value="FSAF1"/>
    <property type="match status" value="1"/>
</dbReference>
<feature type="compositionally biased region" description="Basic and acidic residues" evidence="1">
    <location>
        <begin position="89"/>
        <end position="122"/>
    </location>
</feature>
<comment type="caution">
    <text evidence="2">The sequence shown here is derived from an EMBL/GenBank/DDBJ whole genome shotgun (WGS) entry which is preliminary data.</text>
</comment>